<dbReference type="EMBL" id="AMCI01000351">
    <property type="protein sequence ID" value="EJX09623.1"/>
    <property type="molecule type" value="Genomic_DNA"/>
</dbReference>
<name>J9H1K3_9ZZZZ</name>
<dbReference type="Pfam" id="PF14092">
    <property type="entry name" value="DUF4270"/>
    <property type="match status" value="1"/>
</dbReference>
<proteinExistence type="predicted"/>
<accession>J9H1K3</accession>
<sequence length="496" mass="55783">MNKISLALVLSALALSACDDDTSLIGMDIMPEGDQVSAASKSYHIRTATVEAGAVYASTSTCYLGSVIDPEMRIRTTSSFLAQFHLPDNFKLPAKELMVKDNAGELVADSCDLRLYFDQYYGDSLATMKLNVQELSKERVLEEGKKYYTDLNPADFLNPQPEWKKSVAYAVKDLSRPSNQTDGSTYYRQVVVKLPKEYANRLLRSYYEHPEYFKNSYQFIHNICPGFYFESAGGVGSMITSKMMAMNLYFSYHTKTEAGKDTIVDGMQRFGATEEVIQCTKLGNDYPGSLSLDDLDKVHSSYVKTPAGLLTEMALPVAEIIAGEHYTDSISQAKITLRKYNTVAGVKNPFAVPKYLLMVRKEKMKDFFEKKELPNGKSSYLSAAFDPIVNTYFFANLSQLVTELKMERDQGAGVTRDDDEAARNRKYAVWEAQHPDWNKVMLVPVTAFYTQTTNYYGQPIQVLQEVRHDLGLGSARLEGGNFGDLKMDVVYSRLNR</sequence>
<protein>
    <submittedName>
        <fullName evidence="1">Lipoprotein</fullName>
    </submittedName>
</protein>
<evidence type="ECO:0000313" key="1">
    <source>
        <dbReference type="EMBL" id="EJX09623.1"/>
    </source>
</evidence>
<dbReference type="InterPro" id="IPR025366">
    <property type="entry name" value="DUF4270"/>
</dbReference>
<keyword evidence="1" id="KW-0449">Lipoprotein</keyword>
<gene>
    <name evidence="1" type="ORF">EVA_02267</name>
</gene>
<organism evidence="1">
    <name type="scientific">gut metagenome</name>
    <dbReference type="NCBI Taxonomy" id="749906"/>
    <lineage>
        <taxon>unclassified sequences</taxon>
        <taxon>metagenomes</taxon>
        <taxon>organismal metagenomes</taxon>
    </lineage>
</organism>
<dbReference type="AlphaFoldDB" id="J9H1K3"/>
<reference evidence="1" key="1">
    <citation type="journal article" date="2012" name="PLoS ONE">
        <title>Gene sets for utilization of primary and secondary nutrition supplies in the distal gut of endangered iberian lynx.</title>
        <authorList>
            <person name="Alcaide M."/>
            <person name="Messina E."/>
            <person name="Richter M."/>
            <person name="Bargiela R."/>
            <person name="Peplies J."/>
            <person name="Huws S.A."/>
            <person name="Newbold C.J."/>
            <person name="Golyshin P.N."/>
            <person name="Simon M.A."/>
            <person name="Lopez G."/>
            <person name="Yakimov M.M."/>
            <person name="Ferrer M."/>
        </authorList>
    </citation>
    <scope>NUCLEOTIDE SEQUENCE</scope>
</reference>
<comment type="caution">
    <text evidence="1">The sequence shown here is derived from an EMBL/GenBank/DDBJ whole genome shotgun (WGS) entry which is preliminary data.</text>
</comment>
<dbReference type="PROSITE" id="PS51257">
    <property type="entry name" value="PROKAR_LIPOPROTEIN"/>
    <property type="match status" value="1"/>
</dbReference>